<organism evidence="2 3">
    <name type="scientific">Terfezia boudieri ATCC MYA-4762</name>
    <dbReference type="NCBI Taxonomy" id="1051890"/>
    <lineage>
        <taxon>Eukaryota</taxon>
        <taxon>Fungi</taxon>
        <taxon>Dikarya</taxon>
        <taxon>Ascomycota</taxon>
        <taxon>Pezizomycotina</taxon>
        <taxon>Pezizomycetes</taxon>
        <taxon>Pezizales</taxon>
        <taxon>Pezizaceae</taxon>
        <taxon>Terfezia</taxon>
    </lineage>
</organism>
<evidence type="ECO:0000313" key="3">
    <source>
        <dbReference type="Proteomes" id="UP000267821"/>
    </source>
</evidence>
<feature type="compositionally biased region" description="Polar residues" evidence="1">
    <location>
        <begin position="513"/>
        <end position="524"/>
    </location>
</feature>
<keyword evidence="3" id="KW-1185">Reference proteome</keyword>
<dbReference type="OrthoDB" id="3000060at2759"/>
<dbReference type="InParanoid" id="A0A3N4L6W4"/>
<dbReference type="Proteomes" id="UP000267821">
    <property type="component" value="Unassembled WGS sequence"/>
</dbReference>
<name>A0A3N4L6W4_9PEZI</name>
<reference evidence="2 3" key="1">
    <citation type="journal article" date="2018" name="Nat. Ecol. Evol.">
        <title>Pezizomycetes genomes reveal the molecular basis of ectomycorrhizal truffle lifestyle.</title>
        <authorList>
            <person name="Murat C."/>
            <person name="Payen T."/>
            <person name="Noel B."/>
            <person name="Kuo A."/>
            <person name="Morin E."/>
            <person name="Chen J."/>
            <person name="Kohler A."/>
            <person name="Krizsan K."/>
            <person name="Balestrini R."/>
            <person name="Da Silva C."/>
            <person name="Montanini B."/>
            <person name="Hainaut M."/>
            <person name="Levati E."/>
            <person name="Barry K.W."/>
            <person name="Belfiori B."/>
            <person name="Cichocki N."/>
            <person name="Clum A."/>
            <person name="Dockter R.B."/>
            <person name="Fauchery L."/>
            <person name="Guy J."/>
            <person name="Iotti M."/>
            <person name="Le Tacon F."/>
            <person name="Lindquist E.A."/>
            <person name="Lipzen A."/>
            <person name="Malagnac F."/>
            <person name="Mello A."/>
            <person name="Molinier V."/>
            <person name="Miyauchi S."/>
            <person name="Poulain J."/>
            <person name="Riccioni C."/>
            <person name="Rubini A."/>
            <person name="Sitrit Y."/>
            <person name="Splivallo R."/>
            <person name="Traeger S."/>
            <person name="Wang M."/>
            <person name="Zifcakova L."/>
            <person name="Wipf D."/>
            <person name="Zambonelli A."/>
            <person name="Paolocci F."/>
            <person name="Nowrousian M."/>
            <person name="Ottonello S."/>
            <person name="Baldrian P."/>
            <person name="Spatafora J.W."/>
            <person name="Henrissat B."/>
            <person name="Nagy L.G."/>
            <person name="Aury J.M."/>
            <person name="Wincker P."/>
            <person name="Grigoriev I.V."/>
            <person name="Bonfante P."/>
            <person name="Martin F.M."/>
        </authorList>
    </citation>
    <scope>NUCLEOTIDE SEQUENCE [LARGE SCALE GENOMIC DNA]</scope>
    <source>
        <strain evidence="2 3">ATCC MYA-4762</strain>
    </source>
</reference>
<feature type="compositionally biased region" description="Polar residues" evidence="1">
    <location>
        <begin position="476"/>
        <end position="498"/>
    </location>
</feature>
<gene>
    <name evidence="2" type="ORF">L211DRAFT_901702</name>
</gene>
<accession>A0A3N4L6W4</accession>
<proteinExistence type="predicted"/>
<dbReference type="EMBL" id="ML121616">
    <property type="protein sequence ID" value="RPB18644.1"/>
    <property type="molecule type" value="Genomic_DNA"/>
</dbReference>
<feature type="region of interest" description="Disordered" evidence="1">
    <location>
        <begin position="470"/>
        <end position="524"/>
    </location>
</feature>
<protein>
    <submittedName>
        <fullName evidence="2">Uncharacterized protein</fullName>
    </submittedName>
</protein>
<dbReference type="AlphaFoldDB" id="A0A3N4L6W4"/>
<evidence type="ECO:0000313" key="2">
    <source>
        <dbReference type="EMBL" id="RPB18644.1"/>
    </source>
</evidence>
<sequence length="524" mass="56628">MSDALDLTYSRSTLSSQRNQDYANYPAKYNADIDVVSVSSISNEDRDGALACVKIVTPEAMEISRFLRYLGNTLCEHFRFGGHLFYTPTSSTRLIAVLGVPDPEGNDWLILDFCLLHKILGGVAAEETWLGSSDVDLHQFITKTGKEILHGYGRANRRVVFSKDEPDFMTHTAPHQLKQDFLDTIKNIAMKAEENERIMVIIVAHGSRSGEVGIGCVGEGPTEEEVVTRDEVEAVLAPAADGVQVTILSTACFSGLWAVPFEALKTQPTVLAATEANEINWSFPESGSSRHRGSFHVAAVANQFGGLAQKNVQPNSMLAEAKRISGEDIRPRPLIRAISLGDLTRTAAPIRHQPGTIAAFSARLRKEVIKWPAGYGTLRAKPTAYIAKGGGRKSAAGVLGMDDPQALPYITGLCTITGKCINSHDQLLAARDLVTRYTGDPTLLPTIIGDTGRGLRGVWGREGGCRRLGRGVDTIITDSSEKSGSTGASKSDSQSSISHPDPLDDSSVILDSGDSSKWTDTFRR</sequence>
<evidence type="ECO:0000256" key="1">
    <source>
        <dbReference type="SAM" id="MobiDB-lite"/>
    </source>
</evidence>
<dbReference type="STRING" id="1051890.A0A3N4L6W4"/>